<evidence type="ECO:0000256" key="1">
    <source>
        <dbReference type="ARBA" id="ARBA00022729"/>
    </source>
</evidence>
<dbReference type="EMBL" id="AP018827">
    <property type="protein sequence ID" value="BBF81137.1"/>
    <property type="molecule type" value="Genomic_DNA"/>
</dbReference>
<feature type="chain" id="PRO_5017932976" evidence="2">
    <location>
        <begin position="31"/>
        <end position="225"/>
    </location>
</feature>
<sequence>MREIMTELTKRALLTGLTAASLLTTAPVWAQGRNTIQQFVTPPKFSAQDQARIDRAVAYLQSLGTGGGRFEQTDYKGRTTAGNWWLQRPGKIRFEYDAPYSLLVVSDGKTVNTWDPRLKAFNQYPLNATPLSLFLSKQIRLDQGVIVTEVTPTTDGFRLKARDRRRDVEGSILMTFIERGNALQLGEWTVTDQQGKGTRVKLVTFDRNAAVRPDLFVLRKPKGAN</sequence>
<proteinExistence type="predicted"/>
<keyword evidence="3" id="KW-0449">Lipoprotein</keyword>
<dbReference type="AlphaFoldDB" id="A0A3G9G329"/>
<dbReference type="SUPFAM" id="SSF89392">
    <property type="entry name" value="Prokaryotic lipoproteins and lipoprotein localization factors"/>
    <property type="match status" value="1"/>
</dbReference>
<dbReference type="InterPro" id="IPR029046">
    <property type="entry name" value="LolA/LolB/LppX"/>
</dbReference>
<dbReference type="PANTHER" id="PTHR35869:SF1">
    <property type="entry name" value="OUTER-MEMBRANE LIPOPROTEIN CARRIER PROTEIN"/>
    <property type="match status" value="1"/>
</dbReference>
<protein>
    <submittedName>
        <fullName evidence="3">Outer membrane lipoprotein carrier protein LolA</fullName>
    </submittedName>
</protein>
<dbReference type="CDD" id="cd16325">
    <property type="entry name" value="LolA"/>
    <property type="match status" value="1"/>
</dbReference>
<reference evidence="4" key="2">
    <citation type="journal article" date="2017" name="Plant Physiol. Biochem.">
        <title>Differential oxidative and antioxidative response of duckweed Lemna minor toward plant growth promoting/inhibiting bacteria.</title>
        <authorList>
            <person name="Ishizawa H."/>
            <person name="Kuroda M."/>
            <person name="Morikawa M."/>
            <person name="Ike M."/>
        </authorList>
    </citation>
    <scope>NUCLEOTIDE SEQUENCE [LARGE SCALE GENOMIC DNA]</scope>
    <source>
        <strain evidence="4">M6</strain>
    </source>
</reference>
<name>A0A3G9G329_9CAUL</name>
<keyword evidence="1 2" id="KW-0732">Signal</keyword>
<reference evidence="4" key="1">
    <citation type="journal article" date="2017" name="Biotechnol. Biofuels">
        <title>Evaluation of environmental bacterial communities as a factor affecting the growth of duckweed Lemna minor.</title>
        <authorList>
            <person name="Ishizawa H."/>
            <person name="Kuroda M."/>
            <person name="Morikawa M."/>
            <person name="Ike M."/>
        </authorList>
    </citation>
    <scope>NUCLEOTIDE SEQUENCE [LARGE SCALE GENOMIC DNA]</scope>
    <source>
        <strain evidence="4">M6</strain>
    </source>
</reference>
<organism evidence="3 4">
    <name type="scientific">Asticcacaulis excentricus</name>
    <dbReference type="NCBI Taxonomy" id="78587"/>
    <lineage>
        <taxon>Bacteria</taxon>
        <taxon>Pseudomonadati</taxon>
        <taxon>Pseudomonadota</taxon>
        <taxon>Alphaproteobacteria</taxon>
        <taxon>Caulobacterales</taxon>
        <taxon>Caulobacteraceae</taxon>
        <taxon>Asticcacaulis</taxon>
    </lineage>
</organism>
<accession>A0A3G9G329</accession>
<dbReference type="Proteomes" id="UP000278756">
    <property type="component" value="Chromosome 1"/>
</dbReference>
<dbReference type="PANTHER" id="PTHR35869">
    <property type="entry name" value="OUTER-MEMBRANE LIPOPROTEIN CARRIER PROTEIN"/>
    <property type="match status" value="1"/>
</dbReference>
<dbReference type="Gene3D" id="2.50.20.10">
    <property type="entry name" value="Lipoprotein localisation LolA/LolB/LppX"/>
    <property type="match status" value="1"/>
</dbReference>
<evidence type="ECO:0000313" key="3">
    <source>
        <dbReference type="EMBL" id="BBF81137.1"/>
    </source>
</evidence>
<dbReference type="Pfam" id="PF03548">
    <property type="entry name" value="LolA"/>
    <property type="match status" value="1"/>
</dbReference>
<evidence type="ECO:0000313" key="4">
    <source>
        <dbReference type="Proteomes" id="UP000278756"/>
    </source>
</evidence>
<gene>
    <name evidence="3" type="ORF">EM6_1732</name>
</gene>
<dbReference type="InterPro" id="IPR004564">
    <property type="entry name" value="OM_lipoprot_carrier_LolA-like"/>
</dbReference>
<evidence type="ECO:0000256" key="2">
    <source>
        <dbReference type="SAM" id="SignalP"/>
    </source>
</evidence>
<feature type="signal peptide" evidence="2">
    <location>
        <begin position="1"/>
        <end position="30"/>
    </location>
</feature>